<feature type="compositionally biased region" description="Acidic residues" evidence="3">
    <location>
        <begin position="348"/>
        <end position="371"/>
    </location>
</feature>
<feature type="region of interest" description="Disordered" evidence="3">
    <location>
        <begin position="342"/>
        <end position="378"/>
    </location>
</feature>
<protein>
    <recommendedName>
        <fullName evidence="4">Endonuclease/exonuclease/phosphatase domain-containing protein</fullName>
    </recommendedName>
</protein>
<keyword evidence="2" id="KW-0378">Hydrolase</keyword>
<comment type="similarity">
    <text evidence="1">Belongs to the CCR4/nocturin family.</text>
</comment>
<sequence length="524" mass="59818">MSEIEESNSIPVPAPAAVPVPSKKSKKGKKGSRNPSEITPEYIAQQRALREAQKQAKREALIASGVDPDQIDLPLDLRFISRPLLDVPETIYSSSSSATSSSIAGVKVSIMTYNILAQALIRRKLFPTSGNALKWFKRSKVLLSEFKHYNSDILLLQEVDYIQYNSFWKPEFKKLGYLSDYQRWGDKNHGVAVFFRECMFDQTDRMTIDYDKEVIEGVPQRVQTKNVGLLVALKFKKAITDKYQESKKKGIIIGTTHLFWHPFGTVTRTRQTYIVLRQTMEFYKRVRLLQGKEDEWYTFFGGDFNSQPFDSPYLSITSKPIQYTDRARTVLECSTAYELEKVRLGSADADDEDAPEEEEGEDQEEEPEADSQTETTAAQQEIKFTTPVPESFEATQEEHDIIDRLQSVHNSQPIIAHSLYSLAYKHVHPENAGVDNTKDEPEISNWAHTWRGLLDYIFYVTPWDPSSSDDTKLSVKDVMDSYGFKITKLLKMPLGKDMPDHGIPHEGEYPSDHLCMIAEVELLL</sequence>
<feature type="region of interest" description="Disordered" evidence="3">
    <location>
        <begin position="1"/>
        <end position="41"/>
    </location>
</feature>
<dbReference type="OrthoDB" id="428734at2759"/>
<dbReference type="GO" id="GO:0000175">
    <property type="term" value="F:3'-5'-RNA exonuclease activity"/>
    <property type="evidence" value="ECO:0007669"/>
    <property type="project" value="TreeGrafter"/>
</dbReference>
<evidence type="ECO:0000256" key="2">
    <source>
        <dbReference type="ARBA" id="ARBA00022801"/>
    </source>
</evidence>
<evidence type="ECO:0000313" key="6">
    <source>
        <dbReference type="Proteomes" id="UP000774326"/>
    </source>
</evidence>
<evidence type="ECO:0000256" key="1">
    <source>
        <dbReference type="ARBA" id="ARBA00010774"/>
    </source>
</evidence>
<proteinExistence type="inferred from homology"/>
<dbReference type="SUPFAM" id="SSF56219">
    <property type="entry name" value="DNase I-like"/>
    <property type="match status" value="1"/>
</dbReference>
<name>A0A9P8QD44_WICPI</name>
<feature type="compositionally biased region" description="Basic residues" evidence="3">
    <location>
        <begin position="23"/>
        <end position="32"/>
    </location>
</feature>
<dbReference type="PANTHER" id="PTHR12121:SF45">
    <property type="entry name" value="NOCTURNIN"/>
    <property type="match status" value="1"/>
</dbReference>
<reference evidence="5" key="2">
    <citation type="submission" date="2021-01" db="EMBL/GenBank/DDBJ databases">
        <authorList>
            <person name="Schikora-Tamarit M.A."/>
        </authorList>
    </citation>
    <scope>NUCLEOTIDE SEQUENCE</scope>
    <source>
        <strain evidence="5">CBS2887</strain>
    </source>
</reference>
<dbReference type="InterPro" id="IPR036691">
    <property type="entry name" value="Endo/exonu/phosph_ase_sf"/>
</dbReference>
<evidence type="ECO:0000259" key="4">
    <source>
        <dbReference type="Pfam" id="PF03372"/>
    </source>
</evidence>
<reference evidence="5" key="1">
    <citation type="journal article" date="2021" name="Open Biol.">
        <title>Shared evolutionary footprints suggest mitochondrial oxidative damage underlies multiple complex I losses in fungi.</title>
        <authorList>
            <person name="Schikora-Tamarit M.A."/>
            <person name="Marcet-Houben M."/>
            <person name="Nosek J."/>
            <person name="Gabaldon T."/>
        </authorList>
    </citation>
    <scope>NUCLEOTIDE SEQUENCE</scope>
    <source>
        <strain evidence="5">CBS2887</strain>
    </source>
</reference>
<dbReference type="Proteomes" id="UP000774326">
    <property type="component" value="Unassembled WGS sequence"/>
</dbReference>
<evidence type="ECO:0000313" key="5">
    <source>
        <dbReference type="EMBL" id="KAH3687249.1"/>
    </source>
</evidence>
<dbReference type="AlphaFoldDB" id="A0A9P8QD44"/>
<dbReference type="PANTHER" id="PTHR12121">
    <property type="entry name" value="CARBON CATABOLITE REPRESSOR PROTEIN 4"/>
    <property type="match status" value="1"/>
</dbReference>
<accession>A0A9P8QD44</accession>
<dbReference type="InterPro" id="IPR005135">
    <property type="entry name" value="Endo/exonuclease/phosphatase"/>
</dbReference>
<dbReference type="InterPro" id="IPR050410">
    <property type="entry name" value="CCR4/nocturin_mRNA_transcr"/>
</dbReference>
<dbReference type="EMBL" id="JAEUBG010000897">
    <property type="protein sequence ID" value="KAH3687249.1"/>
    <property type="molecule type" value="Genomic_DNA"/>
</dbReference>
<keyword evidence="6" id="KW-1185">Reference proteome</keyword>
<dbReference type="Pfam" id="PF03372">
    <property type="entry name" value="Exo_endo_phos"/>
    <property type="match status" value="1"/>
</dbReference>
<gene>
    <name evidence="5" type="ORF">WICPIJ_001765</name>
</gene>
<comment type="caution">
    <text evidence="5">The sequence shown here is derived from an EMBL/GenBank/DDBJ whole genome shotgun (WGS) entry which is preliminary data.</text>
</comment>
<feature type="domain" description="Endonuclease/exonuclease/phosphatase" evidence="4">
    <location>
        <begin position="111"/>
        <end position="513"/>
    </location>
</feature>
<dbReference type="GO" id="GO:0006139">
    <property type="term" value="P:nucleobase-containing compound metabolic process"/>
    <property type="evidence" value="ECO:0007669"/>
    <property type="project" value="UniProtKB-ARBA"/>
</dbReference>
<evidence type="ECO:0000256" key="3">
    <source>
        <dbReference type="SAM" id="MobiDB-lite"/>
    </source>
</evidence>
<dbReference type="Gene3D" id="3.60.10.10">
    <property type="entry name" value="Endonuclease/exonuclease/phosphatase"/>
    <property type="match status" value="1"/>
</dbReference>
<organism evidence="5 6">
    <name type="scientific">Wickerhamomyces pijperi</name>
    <name type="common">Yeast</name>
    <name type="synonym">Pichia pijperi</name>
    <dbReference type="NCBI Taxonomy" id="599730"/>
    <lineage>
        <taxon>Eukaryota</taxon>
        <taxon>Fungi</taxon>
        <taxon>Dikarya</taxon>
        <taxon>Ascomycota</taxon>
        <taxon>Saccharomycotina</taxon>
        <taxon>Saccharomycetes</taxon>
        <taxon>Phaffomycetales</taxon>
        <taxon>Wickerhamomycetaceae</taxon>
        <taxon>Wickerhamomyces</taxon>
    </lineage>
</organism>